<dbReference type="GO" id="GO:0005783">
    <property type="term" value="C:endoplasmic reticulum"/>
    <property type="evidence" value="ECO:0007669"/>
    <property type="project" value="InterPro"/>
</dbReference>
<proteinExistence type="predicted"/>
<dbReference type="GO" id="GO:0050750">
    <property type="term" value="F:low-density lipoprotein particle receptor binding"/>
    <property type="evidence" value="ECO:0007669"/>
    <property type="project" value="InterPro"/>
</dbReference>
<dbReference type="WBParaSite" id="HCON_00135650-00001">
    <property type="protein sequence ID" value="HCON_00135650-00001"/>
    <property type="gene ID" value="HCON_00135650"/>
</dbReference>
<name>A0A7I5EC07_HAECO</name>
<dbReference type="OMA" id="KHEKMER"/>
<dbReference type="CDD" id="cd14808">
    <property type="entry name" value="RAP_D3"/>
    <property type="match status" value="1"/>
</dbReference>
<keyword evidence="4" id="KW-1185">Reference proteome</keyword>
<dbReference type="SUPFAM" id="SSF47045">
    <property type="entry name" value="RAP domain-like"/>
    <property type="match status" value="3"/>
</dbReference>
<dbReference type="OrthoDB" id="5817428at2759"/>
<dbReference type="Proteomes" id="UP000025227">
    <property type="component" value="Unplaced"/>
</dbReference>
<feature type="chain" id="PRO_5029610870" evidence="2">
    <location>
        <begin position="22"/>
        <end position="319"/>
    </location>
</feature>
<evidence type="ECO:0000313" key="5">
    <source>
        <dbReference type="WBParaSite" id="HCON_00135650-00001"/>
    </source>
</evidence>
<feature type="coiled-coil region" evidence="1">
    <location>
        <begin position="289"/>
        <end position="316"/>
    </location>
</feature>
<dbReference type="InterPro" id="IPR037999">
    <property type="entry name" value="RAP_D3"/>
</dbReference>
<evidence type="ECO:0000313" key="4">
    <source>
        <dbReference type="Proteomes" id="UP000025227"/>
    </source>
</evidence>
<dbReference type="AlphaFoldDB" id="A0A7I5EC07"/>
<dbReference type="InterPro" id="IPR038003">
    <property type="entry name" value="A2-macroglobuin_RAP"/>
</dbReference>
<sequence length="319" mass="38102">MLIRWLEVCIIFAEILPLMSSKFRSEKINYIYEKALQHIADRKRLQKLEGELSNYDNVYMDTKALHKSRSADEFTSQMEKIDKKLVTLLEKYDLQQTIYAFKEKMKHKNEFTGSTDHPKVADLAAFEDERLQQLWETAKNGKFSDIELIALHSELKDAERKTRLYDDTLQQMNKVPMENSIHFDDHHSLDAKKAQLKKVHRDMSEHIDQLHQKIHENTRSPFENDRVRRLWKSAQMNGNFSQKDLDIMKDELLHFDTQLKKIAFHKKELDARREERKKQGKMALHAVEDVELEAKHEKMERKLRKLEKYLDSKIRHSEL</sequence>
<protein>
    <submittedName>
        <fullName evidence="5">Alpha-2-MRAP_C domain-containing protein</fullName>
    </submittedName>
</protein>
<dbReference type="GO" id="GO:0048019">
    <property type="term" value="F:receptor antagonist activity"/>
    <property type="evidence" value="ECO:0007669"/>
    <property type="project" value="InterPro"/>
</dbReference>
<dbReference type="GO" id="GO:0008201">
    <property type="term" value="F:heparin binding"/>
    <property type="evidence" value="ECO:0007669"/>
    <property type="project" value="InterPro"/>
</dbReference>
<dbReference type="GO" id="GO:0048259">
    <property type="term" value="P:regulation of receptor-mediated endocytosis"/>
    <property type="evidence" value="ECO:0007669"/>
    <property type="project" value="TreeGrafter"/>
</dbReference>
<dbReference type="PANTHER" id="PTHR16560:SF2">
    <property type="entry name" value="ALPHA-2-MACROGLOBULIN RECEPTOR-ASSOCIATED PROTEIN"/>
    <property type="match status" value="1"/>
</dbReference>
<reference evidence="5" key="1">
    <citation type="submission" date="2020-12" db="UniProtKB">
        <authorList>
            <consortium name="WormBaseParasite"/>
        </authorList>
    </citation>
    <scope>IDENTIFICATION</scope>
    <source>
        <strain evidence="5">MHco3</strain>
    </source>
</reference>
<evidence type="ECO:0000256" key="1">
    <source>
        <dbReference type="SAM" id="Coils"/>
    </source>
</evidence>
<evidence type="ECO:0000256" key="2">
    <source>
        <dbReference type="SAM" id="SignalP"/>
    </source>
</evidence>
<keyword evidence="1" id="KW-0175">Coiled coil</keyword>
<evidence type="ECO:0000259" key="3">
    <source>
        <dbReference type="Pfam" id="PF06401"/>
    </source>
</evidence>
<accession>A0A7I5EC07</accession>
<dbReference type="Pfam" id="PF06401">
    <property type="entry name" value="Alpha-2-MRAP_C"/>
    <property type="match status" value="1"/>
</dbReference>
<feature type="domain" description="Alpha-2-macroglobulin RAP C-terminal" evidence="3">
    <location>
        <begin position="126"/>
        <end position="319"/>
    </location>
</feature>
<dbReference type="InterPro" id="IPR010483">
    <property type="entry name" value="Alpha_2_MRAP_C"/>
</dbReference>
<dbReference type="Gene3D" id="1.20.81.10">
    <property type="entry name" value="RAP domain"/>
    <property type="match status" value="3"/>
</dbReference>
<feature type="signal peptide" evidence="2">
    <location>
        <begin position="1"/>
        <end position="21"/>
    </location>
</feature>
<dbReference type="PANTHER" id="PTHR16560">
    <property type="entry name" value="ALPHA-2-MACROGLOBULIN RECEPTOR-ASSOCIATED PROTEIN"/>
    <property type="match status" value="1"/>
</dbReference>
<dbReference type="InterPro" id="IPR036744">
    <property type="entry name" value="RAP_sf"/>
</dbReference>
<keyword evidence="2" id="KW-0732">Signal</keyword>
<organism evidence="4 5">
    <name type="scientific">Haemonchus contortus</name>
    <name type="common">Barber pole worm</name>
    <dbReference type="NCBI Taxonomy" id="6289"/>
    <lineage>
        <taxon>Eukaryota</taxon>
        <taxon>Metazoa</taxon>
        <taxon>Ecdysozoa</taxon>
        <taxon>Nematoda</taxon>
        <taxon>Chromadorea</taxon>
        <taxon>Rhabditida</taxon>
        <taxon>Rhabditina</taxon>
        <taxon>Rhabditomorpha</taxon>
        <taxon>Strongyloidea</taxon>
        <taxon>Trichostrongylidae</taxon>
        <taxon>Haemonchus</taxon>
    </lineage>
</organism>